<dbReference type="EMBL" id="KU197014">
    <property type="protein sequence ID" value="AMW36147.1"/>
    <property type="molecule type" value="Genomic_DNA"/>
</dbReference>
<sequence length="78" mass="9377">MPRDKAYDWLGRQLEIEREACHFSLMSDDDLLKVPQITAAYIEQNGKALLRRRKKRDAKAIERDEREFKLSSWKRAKR</sequence>
<protein>
    <submittedName>
        <fullName evidence="1">Uncharacterized protein</fullName>
    </submittedName>
</protein>
<accession>A0A1I9L2G0</accession>
<name>A0A1I9L2G0_9CAUD</name>
<proteinExistence type="predicted"/>
<dbReference type="Proteomes" id="UP000225190">
    <property type="component" value="Segment"/>
</dbReference>
<organism evidence="1 2">
    <name type="scientific">Xanthomonas phage XAJ2</name>
    <dbReference type="NCBI Taxonomy" id="1775249"/>
    <lineage>
        <taxon>Viruses</taxon>
        <taxon>Duplodnaviria</taxon>
        <taxon>Heunggongvirae</taxon>
        <taxon>Uroviricota</taxon>
        <taxon>Caudoviricetes</taxon>
        <taxon>Caudoviricetes incertae sedis</taxon>
        <taxon>Xajduovirus</taxon>
        <taxon>Xajduovirus XAJ2</taxon>
    </lineage>
</organism>
<keyword evidence="2" id="KW-1185">Reference proteome</keyword>
<evidence type="ECO:0000313" key="2">
    <source>
        <dbReference type="Proteomes" id="UP000225190"/>
    </source>
</evidence>
<reference evidence="1 2" key="1">
    <citation type="submission" date="2015-11" db="EMBL/GenBank/DDBJ databases">
        <title>Bacteriophages of Xanthomonas arboricola pv. juglandis: Characterization of two phages.</title>
        <authorList>
            <person name="Domotor D."/>
            <person name="Frank T."/>
            <person name="Rakhely G."/>
            <person name="Doffkay Z."/>
            <person name="Schneider G."/>
            <person name="Kovacs T."/>
        </authorList>
    </citation>
    <scope>NUCLEOTIDE SEQUENCE [LARGE SCALE GENOMIC DNA]</scope>
</reference>
<evidence type="ECO:0000313" key="1">
    <source>
        <dbReference type="EMBL" id="AMW36147.1"/>
    </source>
</evidence>